<dbReference type="RefSeq" id="XP_070898513.1">
    <property type="nucleotide sequence ID" value="XM_071045796.1"/>
</dbReference>
<proteinExistence type="predicted"/>
<evidence type="ECO:0000313" key="4">
    <source>
        <dbReference type="EMBL" id="KAL2848978.1"/>
    </source>
</evidence>
<dbReference type="GeneID" id="98160960"/>
<dbReference type="InterPro" id="IPR007219">
    <property type="entry name" value="XnlR_reg_dom"/>
</dbReference>
<gene>
    <name evidence="4" type="ORF">BJX68DRAFT_267326</name>
</gene>
<dbReference type="Proteomes" id="UP001610444">
    <property type="component" value="Unassembled WGS sequence"/>
</dbReference>
<dbReference type="EMBL" id="JBFXLR010000024">
    <property type="protein sequence ID" value="KAL2848978.1"/>
    <property type="molecule type" value="Genomic_DNA"/>
</dbReference>
<name>A0ABR4K9L3_9EURO</name>
<evidence type="ECO:0000259" key="3">
    <source>
        <dbReference type="Pfam" id="PF04082"/>
    </source>
</evidence>
<dbReference type="PANTHER" id="PTHR47425:SF2">
    <property type="entry name" value="FARB-RELATED"/>
    <property type="match status" value="1"/>
</dbReference>
<accession>A0ABR4K9L3</accession>
<sequence>MPEALSKANSLTSTSTKERARDATPPGTVDFSCYAFLELENLQALGKEDINYLRSKGCFSLPRQPALNEFVTEFFLHTHPATPVLDESKFWHLYLQLDGGIQNANQKLSLFVFQAMLFMACSNVSLETIQNCGFPDKDTARASFYNHAKLLFDLHAENSPLNKAQGSVLLSHHISPDDPQTGSLWLASAIQNTMMVSSAGDLQDGIKKRLWWSILLRDRCLCLGLRRRTQITLMHFNTKTSQLEEADFADEIANSHVYDEESKQILFKALQNRCRLAVLVSDMVTFMFTTNGSSSPLLKAFQSHRCEIKRIRNELLQWERRFNPPQTLSHGSSLPSSVRTFIKITHMYYFAAQSNLAHYEALIMKSHSDFGRQSYIDQLCECRAYLKDAVDGMTETMEYFSDCHNVKNIPLCTLAFVATPFVNAILDVKLARSYEQMVLRKQRVDLLANIYRRLALLYSITNHVAIGTNQILSLAYSLLEEVLLHEDQTHVAGSPDEPAAQCIANCLDNWSDVWLFYPRAYLLISISVDYSLSVGRLPHDSDIPEFLINTPDSPKVRLPWMTKTDLIHPSDSTGVDFWGPSYCAPAQSLSIIQRLTDVMPMANASADGLIEGSPKRSIQPQTLHEALWQGSAIYSVFNSQTTPVTFEEGLIDLDSLSQMPPPTTVTVFQAPPSQIIPYTPDWHSGIIPTTIMGSNVSQAGDYGQDPGQVTLAVIIANTTIGQGTVTSHIEEIVKAEILYLRDGNVMASATGVSMVYRGEHLKSRHVSATRLVKKLLAIMMNSGVSYLLGGLKPGEGMASFMNKLIDQTLETVRNLPENNVNLYTEQLSQAGKLALIVLSFLGILQGS</sequence>
<keyword evidence="1" id="KW-0539">Nucleus</keyword>
<dbReference type="PANTHER" id="PTHR47425">
    <property type="entry name" value="FARB-RELATED"/>
    <property type="match status" value="1"/>
</dbReference>
<reference evidence="4 5" key="1">
    <citation type="submission" date="2024-07" db="EMBL/GenBank/DDBJ databases">
        <title>Section-level genome sequencing and comparative genomics of Aspergillus sections Usti and Cavernicolus.</title>
        <authorList>
            <consortium name="Lawrence Berkeley National Laboratory"/>
            <person name="Nybo J.L."/>
            <person name="Vesth T.C."/>
            <person name="Theobald S."/>
            <person name="Frisvad J.C."/>
            <person name="Larsen T.O."/>
            <person name="Kjaerboelling I."/>
            <person name="Rothschild-Mancinelli K."/>
            <person name="Lyhne E.K."/>
            <person name="Kogle M.E."/>
            <person name="Barry K."/>
            <person name="Clum A."/>
            <person name="Na H."/>
            <person name="Ledsgaard L."/>
            <person name="Lin J."/>
            <person name="Lipzen A."/>
            <person name="Kuo A."/>
            <person name="Riley R."/>
            <person name="Mondo S."/>
            <person name="LaButti K."/>
            <person name="Haridas S."/>
            <person name="Pangalinan J."/>
            <person name="Salamov A.A."/>
            <person name="Simmons B.A."/>
            <person name="Magnuson J.K."/>
            <person name="Chen J."/>
            <person name="Drula E."/>
            <person name="Henrissat B."/>
            <person name="Wiebenga A."/>
            <person name="Lubbers R.J."/>
            <person name="Gomes A.C."/>
            <person name="Macurrencykelacurrency M.R."/>
            <person name="Stajich J."/>
            <person name="Grigoriev I.V."/>
            <person name="Mortensen U.H."/>
            <person name="De vries R.P."/>
            <person name="Baker S.E."/>
            <person name="Andersen M.R."/>
        </authorList>
    </citation>
    <scope>NUCLEOTIDE SEQUENCE [LARGE SCALE GENOMIC DNA]</scope>
    <source>
        <strain evidence="4 5">CBS 756.74</strain>
    </source>
</reference>
<evidence type="ECO:0000256" key="1">
    <source>
        <dbReference type="ARBA" id="ARBA00023242"/>
    </source>
</evidence>
<dbReference type="InterPro" id="IPR052761">
    <property type="entry name" value="Fungal_Detox/Toxin_TFs"/>
</dbReference>
<dbReference type="Pfam" id="PF04082">
    <property type="entry name" value="Fungal_trans"/>
    <property type="match status" value="1"/>
</dbReference>
<feature type="domain" description="Xylanolytic transcriptional activator regulatory" evidence="3">
    <location>
        <begin position="73"/>
        <end position="285"/>
    </location>
</feature>
<evidence type="ECO:0000256" key="2">
    <source>
        <dbReference type="SAM" id="MobiDB-lite"/>
    </source>
</evidence>
<keyword evidence="5" id="KW-1185">Reference proteome</keyword>
<comment type="caution">
    <text evidence="4">The sequence shown here is derived from an EMBL/GenBank/DDBJ whole genome shotgun (WGS) entry which is preliminary data.</text>
</comment>
<dbReference type="CDD" id="cd12148">
    <property type="entry name" value="fungal_TF_MHR"/>
    <property type="match status" value="1"/>
</dbReference>
<protein>
    <recommendedName>
        <fullName evidence="3">Xylanolytic transcriptional activator regulatory domain-containing protein</fullName>
    </recommendedName>
</protein>
<feature type="region of interest" description="Disordered" evidence="2">
    <location>
        <begin position="1"/>
        <end position="25"/>
    </location>
</feature>
<evidence type="ECO:0000313" key="5">
    <source>
        <dbReference type="Proteomes" id="UP001610444"/>
    </source>
</evidence>
<organism evidence="4 5">
    <name type="scientific">Aspergillus pseudodeflectus</name>
    <dbReference type="NCBI Taxonomy" id="176178"/>
    <lineage>
        <taxon>Eukaryota</taxon>
        <taxon>Fungi</taxon>
        <taxon>Dikarya</taxon>
        <taxon>Ascomycota</taxon>
        <taxon>Pezizomycotina</taxon>
        <taxon>Eurotiomycetes</taxon>
        <taxon>Eurotiomycetidae</taxon>
        <taxon>Eurotiales</taxon>
        <taxon>Aspergillaceae</taxon>
        <taxon>Aspergillus</taxon>
        <taxon>Aspergillus subgen. Nidulantes</taxon>
    </lineage>
</organism>